<dbReference type="InterPro" id="IPR052155">
    <property type="entry name" value="Biofilm_reg_signaling"/>
</dbReference>
<dbReference type="PANTHER" id="PTHR44757:SF2">
    <property type="entry name" value="BIOFILM ARCHITECTURE MAINTENANCE PROTEIN MBAA"/>
    <property type="match status" value="1"/>
</dbReference>
<dbReference type="InterPro" id="IPR029151">
    <property type="entry name" value="Sensor-like_sf"/>
</dbReference>
<dbReference type="PROSITE" id="PS50883">
    <property type="entry name" value="EAL"/>
    <property type="match status" value="1"/>
</dbReference>
<dbReference type="GO" id="GO:0016020">
    <property type="term" value="C:membrane"/>
    <property type="evidence" value="ECO:0007669"/>
    <property type="project" value="UniProtKB-SubCell"/>
</dbReference>
<feature type="domain" description="GGDEF" evidence="12">
    <location>
        <begin position="673"/>
        <end position="806"/>
    </location>
</feature>
<dbReference type="Gene3D" id="3.30.450.20">
    <property type="entry name" value="PAS domain"/>
    <property type="match status" value="4"/>
</dbReference>
<dbReference type="FunFam" id="3.30.70.270:FF:000001">
    <property type="entry name" value="Diguanylate cyclase domain protein"/>
    <property type="match status" value="1"/>
</dbReference>
<dbReference type="Pfam" id="PF00563">
    <property type="entry name" value="EAL"/>
    <property type="match status" value="1"/>
</dbReference>
<evidence type="ECO:0000256" key="1">
    <source>
        <dbReference type="ARBA" id="ARBA00004370"/>
    </source>
</evidence>
<evidence type="ECO:0000256" key="3">
    <source>
        <dbReference type="ARBA" id="ARBA00022679"/>
    </source>
</evidence>
<sequence>MKKFIKIPGKDFHPVLRLFLVFLPVALLICGGGYLYYLSQLRFIHEQNRKMEHETVQVGVVSINRSLEYVMQDVQVLYSNTDFRTMLDHPGKTNVDCVAADWIAFAEAKQAYQKIRWIDERGVERLRVNYADDRAYVVPEEKLLDRKGRYFFEDTNALKEGEMYVSPLDLNIENDRIEEPFVPTIRFGMPVFNSKGQKRGILLLNYYADTMLTRFEQLTGIRGNAAWLVNRDGYWLRGPSDPEEFGFMFDRNELSMAVRYPQVWERIRNAKEGQFVTREGLWSFNTLSPLKAGTKTSTGSSEIFSGGQGAHDVSSYKWKVVTLLPTSAYNADLLYWGTKIIGISLALLALFFLGILFMVRLQEMRNQLLLNLEKLVEERTEDLNKVNAVLTQSEARLKSVFENIPDLIWLKDVYGVYLTCNQAFENFFDLEEGAIIGKTDEELPGGRQPEVMRAEEKRIIEEGKPEVMEQWVTNVRTGKRVFFDVIKAPVRMPDGRLIGVLGIARDMTRRKEDEEKLQLAALVYKNSSEAILVTNARNEILAVNPAFERITGYSAAEILGKDPKILNSGRQDKAFYKAMWDTLHEKGVWRGELWNRKKNGEVYAAWLTINVVYNEDGTVRYYVELSDDFTEKKEAEDMIWRQANFDFLTDLPNRRMLLDRLQQETTKVNQSGKKLALLFLDLDNFKDVNDTLGHDMGDKLLMDVARRLMDCVREIDTVSRLGGDEFAVILTELSDLPVAEKIAQDILHSLAQPYRLNGEIAYLSASIGITVYPDDGTGIETLLKNADQALYAAKQAGRNRMSYFTAFMQAAAQNRIRLANDMRIAVFEHQFEMLYQPIVELETGKIHKAEALIRWHHPLRGIVSPAEFISIAEETGLILTISDWAFSEVVREVERWRRRHYAQFQISFNISPTLFQDKPNYADWFSELEKRNMSGEGIVMEITEGVLLVSNRHVIERLAEFHRHGMEIALDDFGTGYSSLSYLKKFDIEYLKIDQAFVRNIGSEPKDMALCEAIIVMAHKLDMKVIAEGIQNDEQKRLLAAAGCDYGQGYLFSEPLTAAEFENLLEHSDGGKS</sequence>
<keyword evidence="6" id="KW-0067">ATP-binding</keyword>
<keyword evidence="8" id="KW-1133">Transmembrane helix</keyword>
<evidence type="ECO:0000256" key="7">
    <source>
        <dbReference type="ARBA" id="ARBA00023012"/>
    </source>
</evidence>
<dbReference type="Pfam" id="PF08448">
    <property type="entry name" value="PAS_4"/>
    <property type="match status" value="1"/>
</dbReference>
<dbReference type="InterPro" id="IPR035965">
    <property type="entry name" value="PAS-like_dom_sf"/>
</dbReference>
<keyword evidence="2" id="KW-0597">Phosphoprotein</keyword>
<keyword evidence="3" id="KW-0808">Transferase</keyword>
<dbReference type="GO" id="GO:0005524">
    <property type="term" value="F:ATP binding"/>
    <property type="evidence" value="ECO:0007669"/>
    <property type="project" value="UniProtKB-KW"/>
</dbReference>
<evidence type="ECO:0000256" key="4">
    <source>
        <dbReference type="ARBA" id="ARBA00022741"/>
    </source>
</evidence>
<evidence type="ECO:0000256" key="8">
    <source>
        <dbReference type="SAM" id="Phobius"/>
    </source>
</evidence>
<keyword evidence="7" id="KW-0902">Two-component regulatory system</keyword>
<evidence type="ECO:0000256" key="6">
    <source>
        <dbReference type="ARBA" id="ARBA00022840"/>
    </source>
</evidence>
<dbReference type="GO" id="GO:0016301">
    <property type="term" value="F:kinase activity"/>
    <property type="evidence" value="ECO:0007669"/>
    <property type="project" value="UniProtKB-KW"/>
</dbReference>
<dbReference type="CDD" id="cd01948">
    <property type="entry name" value="EAL"/>
    <property type="match status" value="1"/>
</dbReference>
<dbReference type="SMART" id="SM00091">
    <property type="entry name" value="PAS"/>
    <property type="match status" value="2"/>
</dbReference>
<dbReference type="CDD" id="cd01949">
    <property type="entry name" value="GGDEF"/>
    <property type="match status" value="1"/>
</dbReference>
<dbReference type="InterPro" id="IPR013656">
    <property type="entry name" value="PAS_4"/>
</dbReference>
<feature type="domain" description="PAS" evidence="9">
    <location>
        <begin position="393"/>
        <end position="463"/>
    </location>
</feature>
<dbReference type="InterPro" id="IPR048760">
    <property type="entry name" value="VP0354-like_sensor_dom"/>
</dbReference>
<dbReference type="InterPro" id="IPR000700">
    <property type="entry name" value="PAS-assoc_C"/>
</dbReference>
<evidence type="ECO:0000256" key="2">
    <source>
        <dbReference type="ARBA" id="ARBA00022553"/>
    </source>
</evidence>
<dbReference type="RefSeq" id="WP_269316242.1">
    <property type="nucleotide sequence ID" value="NZ_CP098251.1"/>
</dbReference>
<evidence type="ECO:0000259" key="12">
    <source>
        <dbReference type="PROSITE" id="PS50887"/>
    </source>
</evidence>
<evidence type="ECO:0000259" key="10">
    <source>
        <dbReference type="PROSITE" id="PS50113"/>
    </source>
</evidence>
<dbReference type="InterPro" id="IPR001633">
    <property type="entry name" value="EAL_dom"/>
</dbReference>
<feature type="domain" description="EAL" evidence="11">
    <location>
        <begin position="815"/>
        <end position="1069"/>
    </location>
</feature>
<dbReference type="Proteomes" id="UP001164819">
    <property type="component" value="Chromosome"/>
</dbReference>
<organism evidence="13">
    <name type="scientific">Oxalobacter aliiformigenes</name>
    <dbReference type="NCBI Taxonomy" id="2946593"/>
    <lineage>
        <taxon>Bacteria</taxon>
        <taxon>Pseudomonadati</taxon>
        <taxon>Pseudomonadota</taxon>
        <taxon>Betaproteobacteria</taxon>
        <taxon>Burkholderiales</taxon>
        <taxon>Oxalobacteraceae</taxon>
        <taxon>Oxalobacter</taxon>
    </lineage>
</organism>
<dbReference type="SMART" id="SM00267">
    <property type="entry name" value="GGDEF"/>
    <property type="match status" value="1"/>
</dbReference>
<evidence type="ECO:0000313" key="13">
    <source>
        <dbReference type="EMBL" id="WAV91884.1"/>
    </source>
</evidence>
<proteinExistence type="predicted"/>
<dbReference type="Gene3D" id="3.20.20.450">
    <property type="entry name" value="EAL domain"/>
    <property type="match status" value="1"/>
</dbReference>
<evidence type="ECO:0000259" key="11">
    <source>
        <dbReference type="PROSITE" id="PS50883"/>
    </source>
</evidence>
<feature type="domain" description="PAC" evidence="10">
    <location>
        <begin position="589"/>
        <end position="641"/>
    </location>
</feature>
<dbReference type="SUPFAM" id="SSF55073">
    <property type="entry name" value="Nucleotide cyclase"/>
    <property type="match status" value="1"/>
</dbReference>
<evidence type="ECO:0000259" key="9">
    <source>
        <dbReference type="PROSITE" id="PS50112"/>
    </source>
</evidence>
<accession>A0A9E9LFM4</accession>
<protein>
    <submittedName>
        <fullName evidence="13">EAL domain-containing protein</fullName>
    </submittedName>
</protein>
<dbReference type="SUPFAM" id="SSF141868">
    <property type="entry name" value="EAL domain-like"/>
    <property type="match status" value="1"/>
</dbReference>
<dbReference type="Pfam" id="PF21623">
    <property type="entry name" value="HK_sensor_dom_bact"/>
    <property type="match status" value="1"/>
</dbReference>
<dbReference type="EMBL" id="CP098251">
    <property type="protein sequence ID" value="WAV91884.1"/>
    <property type="molecule type" value="Genomic_DNA"/>
</dbReference>
<feature type="transmembrane region" description="Helical" evidence="8">
    <location>
        <begin position="333"/>
        <end position="359"/>
    </location>
</feature>
<dbReference type="NCBIfam" id="TIGR00254">
    <property type="entry name" value="GGDEF"/>
    <property type="match status" value="1"/>
</dbReference>
<feature type="transmembrane region" description="Helical" evidence="8">
    <location>
        <begin position="15"/>
        <end position="37"/>
    </location>
</feature>
<keyword evidence="4" id="KW-0547">Nucleotide-binding</keyword>
<name>A0A9E9LFM4_9BURK</name>
<feature type="domain" description="PAC" evidence="10">
    <location>
        <begin position="466"/>
        <end position="519"/>
    </location>
</feature>
<dbReference type="Pfam" id="PF00990">
    <property type="entry name" value="GGDEF"/>
    <property type="match status" value="1"/>
</dbReference>
<dbReference type="PROSITE" id="PS50112">
    <property type="entry name" value="PAS"/>
    <property type="match status" value="2"/>
</dbReference>
<dbReference type="SUPFAM" id="SSF103190">
    <property type="entry name" value="Sensory domain-like"/>
    <property type="match status" value="2"/>
</dbReference>
<dbReference type="CDD" id="cd00130">
    <property type="entry name" value="PAS"/>
    <property type="match status" value="2"/>
</dbReference>
<dbReference type="SMART" id="SM00052">
    <property type="entry name" value="EAL"/>
    <property type="match status" value="1"/>
</dbReference>
<dbReference type="GO" id="GO:0000160">
    <property type="term" value="P:phosphorelay signal transduction system"/>
    <property type="evidence" value="ECO:0007669"/>
    <property type="project" value="UniProtKB-KW"/>
</dbReference>
<dbReference type="NCBIfam" id="TIGR00229">
    <property type="entry name" value="sensory_box"/>
    <property type="match status" value="2"/>
</dbReference>
<dbReference type="SUPFAM" id="SSF55785">
    <property type="entry name" value="PYP-like sensor domain (PAS domain)"/>
    <property type="match status" value="2"/>
</dbReference>
<dbReference type="InterPro" id="IPR000160">
    <property type="entry name" value="GGDEF_dom"/>
</dbReference>
<keyword evidence="5" id="KW-0418">Kinase</keyword>
<evidence type="ECO:0000256" key="5">
    <source>
        <dbReference type="ARBA" id="ARBA00022777"/>
    </source>
</evidence>
<keyword evidence="8" id="KW-0472">Membrane</keyword>
<keyword evidence="8" id="KW-0812">Transmembrane</keyword>
<dbReference type="InterPro" id="IPR029787">
    <property type="entry name" value="Nucleotide_cyclase"/>
</dbReference>
<dbReference type="InterPro" id="IPR035919">
    <property type="entry name" value="EAL_sf"/>
</dbReference>
<dbReference type="InterPro" id="IPR000014">
    <property type="entry name" value="PAS"/>
</dbReference>
<reference evidence="13" key="1">
    <citation type="journal article" date="2022" name="Front. Microbiol.">
        <title>New perspectives on an old grouping: The genomic and phenotypic variability of Oxalobacter formigenes and the implications for calcium oxalate stone prevention.</title>
        <authorList>
            <person name="Chmiel J.A."/>
            <person name="Carr C."/>
            <person name="Stuivenberg G.A."/>
            <person name="Venema R."/>
            <person name="Chanyi R.M."/>
            <person name="Al K.F."/>
            <person name="Giguere D."/>
            <person name="Say H."/>
            <person name="Akouris P.P."/>
            <person name="Dominguez Romero S.A."/>
            <person name="Kwong A."/>
            <person name="Tai V."/>
            <person name="Koval S.F."/>
            <person name="Razvi H."/>
            <person name="Bjazevic J."/>
            <person name="Burton J.P."/>
        </authorList>
    </citation>
    <scope>NUCLEOTIDE SEQUENCE</scope>
    <source>
        <strain evidence="13">OxK</strain>
    </source>
</reference>
<dbReference type="PANTHER" id="PTHR44757">
    <property type="entry name" value="DIGUANYLATE CYCLASE DGCP"/>
    <property type="match status" value="1"/>
</dbReference>
<dbReference type="AlphaFoldDB" id="A0A9E9LFM4"/>
<dbReference type="Gene3D" id="3.30.70.270">
    <property type="match status" value="1"/>
</dbReference>
<dbReference type="Pfam" id="PF13426">
    <property type="entry name" value="PAS_9"/>
    <property type="match status" value="1"/>
</dbReference>
<dbReference type="PROSITE" id="PS50113">
    <property type="entry name" value="PAC"/>
    <property type="match status" value="2"/>
</dbReference>
<comment type="subcellular location">
    <subcellularLocation>
        <location evidence="1">Membrane</location>
    </subcellularLocation>
</comment>
<feature type="domain" description="PAS" evidence="9">
    <location>
        <begin position="515"/>
        <end position="561"/>
    </location>
</feature>
<dbReference type="PROSITE" id="PS50887">
    <property type="entry name" value="GGDEF"/>
    <property type="match status" value="1"/>
</dbReference>
<dbReference type="InterPro" id="IPR043128">
    <property type="entry name" value="Rev_trsase/Diguanyl_cyclase"/>
</dbReference>
<gene>
    <name evidence="13" type="ORF">NB646_03910</name>
</gene>